<feature type="chain" id="PRO_5034064789" evidence="2">
    <location>
        <begin position="18"/>
        <end position="142"/>
    </location>
</feature>
<keyword evidence="5" id="KW-1185">Reference proteome</keyword>
<feature type="signal peptide" evidence="2">
    <location>
        <begin position="1"/>
        <end position="17"/>
    </location>
</feature>
<keyword evidence="1" id="KW-0677">Repeat</keyword>
<dbReference type="OrthoDB" id="448455at2759"/>
<name>A0A8H6W748_MYCCL</name>
<organism evidence="4 5">
    <name type="scientific">Mycena chlorophos</name>
    <name type="common">Agaric fungus</name>
    <name type="synonym">Agaricus chlorophos</name>
    <dbReference type="NCBI Taxonomy" id="658473"/>
    <lineage>
        <taxon>Eukaryota</taxon>
        <taxon>Fungi</taxon>
        <taxon>Dikarya</taxon>
        <taxon>Basidiomycota</taxon>
        <taxon>Agaricomycotina</taxon>
        <taxon>Agaricomycetes</taxon>
        <taxon>Agaricomycetidae</taxon>
        <taxon>Agaricales</taxon>
        <taxon>Marasmiineae</taxon>
        <taxon>Mycenaceae</taxon>
        <taxon>Mycena</taxon>
    </lineage>
</organism>
<evidence type="ECO:0000259" key="3">
    <source>
        <dbReference type="Pfam" id="PF24883"/>
    </source>
</evidence>
<evidence type="ECO:0000256" key="2">
    <source>
        <dbReference type="SAM" id="SignalP"/>
    </source>
</evidence>
<evidence type="ECO:0000313" key="4">
    <source>
        <dbReference type="EMBL" id="KAF7305371.1"/>
    </source>
</evidence>
<dbReference type="Pfam" id="PF24883">
    <property type="entry name" value="NPHP3_N"/>
    <property type="match status" value="1"/>
</dbReference>
<sequence>MQPAHLVLSHHLARALAATMAAYTVETLTIGQIYGGTGGPGGAGGEEGGQGGTGQGNTFTVNAQNAVFNNPGVGVQNAVQAAILDWFSPLNFNPRHQTISQTRAQDTGNWLLVHPQFKAWKESQGAWLWCKGDPGVGKTFLA</sequence>
<dbReference type="PANTHER" id="PTHR10039:SF15">
    <property type="entry name" value="NACHT DOMAIN-CONTAINING PROTEIN"/>
    <property type="match status" value="1"/>
</dbReference>
<reference evidence="4" key="1">
    <citation type="submission" date="2020-05" db="EMBL/GenBank/DDBJ databases">
        <title>Mycena genomes resolve the evolution of fungal bioluminescence.</title>
        <authorList>
            <person name="Tsai I.J."/>
        </authorList>
    </citation>
    <scope>NUCLEOTIDE SEQUENCE</scope>
    <source>
        <strain evidence="4">110903Hualien_Pintung</strain>
    </source>
</reference>
<keyword evidence="2" id="KW-0732">Signal</keyword>
<protein>
    <submittedName>
        <fullName evidence="4">ANK-REP-REGION domain-containing protein</fullName>
    </submittedName>
</protein>
<comment type="caution">
    <text evidence="4">The sequence shown here is derived from an EMBL/GenBank/DDBJ whole genome shotgun (WGS) entry which is preliminary data.</text>
</comment>
<gene>
    <name evidence="4" type="ORF">HMN09_00789300</name>
</gene>
<evidence type="ECO:0000256" key="1">
    <source>
        <dbReference type="ARBA" id="ARBA00022737"/>
    </source>
</evidence>
<dbReference type="PANTHER" id="PTHR10039">
    <property type="entry name" value="AMELOGENIN"/>
    <property type="match status" value="1"/>
</dbReference>
<dbReference type="InterPro" id="IPR056884">
    <property type="entry name" value="NPHP3-like_N"/>
</dbReference>
<proteinExistence type="predicted"/>
<feature type="domain" description="Nephrocystin 3-like N-terminal" evidence="3">
    <location>
        <begin position="106"/>
        <end position="142"/>
    </location>
</feature>
<dbReference type="EMBL" id="JACAZE010000010">
    <property type="protein sequence ID" value="KAF7305371.1"/>
    <property type="molecule type" value="Genomic_DNA"/>
</dbReference>
<dbReference type="Proteomes" id="UP000613580">
    <property type="component" value="Unassembled WGS sequence"/>
</dbReference>
<evidence type="ECO:0000313" key="5">
    <source>
        <dbReference type="Proteomes" id="UP000613580"/>
    </source>
</evidence>
<accession>A0A8H6W748</accession>
<dbReference type="AlphaFoldDB" id="A0A8H6W748"/>